<dbReference type="CDD" id="cd00085">
    <property type="entry name" value="HNHc"/>
    <property type="match status" value="1"/>
</dbReference>
<dbReference type="InterPro" id="IPR003615">
    <property type="entry name" value="HNH_nuc"/>
</dbReference>
<dbReference type="RefSeq" id="WP_000649866.1">
    <property type="nucleotide sequence ID" value="NZ_MYLJ01000003.1"/>
</dbReference>
<dbReference type="GO" id="GO:0004519">
    <property type="term" value="F:endonuclease activity"/>
    <property type="evidence" value="ECO:0007669"/>
    <property type="project" value="UniProtKB-KW"/>
</dbReference>
<protein>
    <submittedName>
        <fullName evidence="2">HNH endonuclease</fullName>
    </submittedName>
</protein>
<evidence type="ECO:0000313" key="2">
    <source>
        <dbReference type="EMBL" id="EBN7841032.1"/>
    </source>
</evidence>
<organism evidence="2">
    <name type="scientific">Salmonella enterica</name>
    <name type="common">Salmonella choleraesuis</name>
    <dbReference type="NCBI Taxonomy" id="28901"/>
    <lineage>
        <taxon>Bacteria</taxon>
        <taxon>Pseudomonadati</taxon>
        <taxon>Pseudomonadota</taxon>
        <taxon>Gammaproteobacteria</taxon>
        <taxon>Enterobacterales</taxon>
        <taxon>Enterobacteriaceae</taxon>
        <taxon>Salmonella</taxon>
    </lineage>
</organism>
<keyword evidence="2" id="KW-0255">Endonuclease</keyword>
<comment type="caution">
    <text evidence="2">The sequence shown here is derived from an EMBL/GenBank/DDBJ whole genome shotgun (WGS) entry which is preliminary data.</text>
</comment>
<dbReference type="GO" id="GO:0008270">
    <property type="term" value="F:zinc ion binding"/>
    <property type="evidence" value="ECO:0007669"/>
    <property type="project" value="InterPro"/>
</dbReference>
<accession>A0A5T8TBM5</accession>
<dbReference type="GO" id="GO:0003676">
    <property type="term" value="F:nucleic acid binding"/>
    <property type="evidence" value="ECO:0007669"/>
    <property type="project" value="InterPro"/>
</dbReference>
<dbReference type="EMBL" id="AAGGTI010000025">
    <property type="protein sequence ID" value="EBN7841032.1"/>
    <property type="molecule type" value="Genomic_DNA"/>
</dbReference>
<dbReference type="Gene3D" id="1.10.30.50">
    <property type="match status" value="1"/>
</dbReference>
<gene>
    <name evidence="2" type="ORF">D0Q65_24415</name>
</gene>
<dbReference type="InterPro" id="IPR002711">
    <property type="entry name" value="HNH"/>
</dbReference>
<evidence type="ECO:0000259" key="1">
    <source>
        <dbReference type="Pfam" id="PF01844"/>
    </source>
</evidence>
<name>A0A5T8TBM5_SALER</name>
<sequence length="265" mass="30048">MKCKVAGCEKEATYVQQCVCQKHYFRMMRYGTYDLTKSGKRKERSQNDRGYQMLHQPDHPLAMANGSVYEHRAVIYAKYGDNLPDCELCGKKLNWRIAHIDHIDEVVTNNIESNLRPLCGACNTNRSKKPAHNRKDAVAITYLGETKTANEWARDPRVKVSNATIVRRKKLGMTDFECLFAPKITHNGNVPIKPPTPPKYTRKNSIAIEWEGEKKTPSEWACDPRITLSDGTIRSRAKAGMSAFDCLFKPASRSGKKALKQREAA</sequence>
<keyword evidence="2" id="KW-0540">Nuclease</keyword>
<dbReference type="AlphaFoldDB" id="A0A5T8TBM5"/>
<feature type="domain" description="HNH" evidence="1">
    <location>
        <begin position="86"/>
        <end position="128"/>
    </location>
</feature>
<reference evidence="2" key="1">
    <citation type="submission" date="2018-08" db="EMBL/GenBank/DDBJ databases">
        <authorList>
            <consortium name="PulseNet: The National Subtyping Network for Foodborne Disease Surveillance"/>
            <person name="Tarr C.L."/>
            <person name="Trees E."/>
            <person name="Katz L.S."/>
            <person name="Carleton-Romer H.A."/>
            <person name="Stroika S."/>
            <person name="Kucerova Z."/>
            <person name="Roache K.F."/>
            <person name="Sabol A.L."/>
            <person name="Besser J."/>
            <person name="Gerner-Smidt P."/>
        </authorList>
    </citation>
    <scope>NUCLEOTIDE SEQUENCE</scope>
    <source>
        <strain evidence="2">PNUSAS050301</strain>
    </source>
</reference>
<keyword evidence="2" id="KW-0378">Hydrolase</keyword>
<dbReference type="Pfam" id="PF01844">
    <property type="entry name" value="HNH"/>
    <property type="match status" value="1"/>
</dbReference>
<proteinExistence type="predicted"/>